<evidence type="ECO:0000313" key="4">
    <source>
        <dbReference type="Proteomes" id="UP001239213"/>
    </source>
</evidence>
<evidence type="ECO:0000256" key="2">
    <source>
        <dbReference type="SAM" id="Phobius"/>
    </source>
</evidence>
<protein>
    <submittedName>
        <fullName evidence="3">Uncharacterized protein</fullName>
    </submittedName>
</protein>
<dbReference type="EMBL" id="MPDP01000179">
    <property type="protein sequence ID" value="KAK1473038.1"/>
    <property type="molecule type" value="Genomic_DNA"/>
</dbReference>
<keyword evidence="2" id="KW-0812">Transmembrane</keyword>
<keyword evidence="2" id="KW-1133">Transmembrane helix</keyword>
<organism evidence="3 4">
    <name type="scientific">Colletotrichum cuscutae</name>
    <dbReference type="NCBI Taxonomy" id="1209917"/>
    <lineage>
        <taxon>Eukaryota</taxon>
        <taxon>Fungi</taxon>
        <taxon>Dikarya</taxon>
        <taxon>Ascomycota</taxon>
        <taxon>Pezizomycotina</taxon>
        <taxon>Sordariomycetes</taxon>
        <taxon>Hypocreomycetidae</taxon>
        <taxon>Glomerellales</taxon>
        <taxon>Glomerellaceae</taxon>
        <taxon>Colletotrichum</taxon>
        <taxon>Colletotrichum acutatum species complex</taxon>
    </lineage>
</organism>
<evidence type="ECO:0000313" key="3">
    <source>
        <dbReference type="EMBL" id="KAK1473038.1"/>
    </source>
</evidence>
<feature type="region of interest" description="Disordered" evidence="1">
    <location>
        <begin position="273"/>
        <end position="292"/>
    </location>
</feature>
<name>A0AAI9VC30_9PEZI</name>
<comment type="caution">
    <text evidence="3">The sequence shown here is derived from an EMBL/GenBank/DDBJ whole genome shotgun (WGS) entry which is preliminary data.</text>
</comment>
<evidence type="ECO:0000256" key="1">
    <source>
        <dbReference type="SAM" id="MobiDB-lite"/>
    </source>
</evidence>
<feature type="region of interest" description="Disordered" evidence="1">
    <location>
        <begin position="365"/>
        <end position="393"/>
    </location>
</feature>
<feature type="compositionally biased region" description="Pro residues" evidence="1">
    <location>
        <begin position="377"/>
        <end position="389"/>
    </location>
</feature>
<dbReference type="Proteomes" id="UP001239213">
    <property type="component" value="Unassembled WGS sequence"/>
</dbReference>
<accession>A0AAI9VC30</accession>
<dbReference type="AlphaFoldDB" id="A0AAI9VC30"/>
<gene>
    <name evidence="3" type="ORF">CCUS01_05645</name>
</gene>
<proteinExistence type="predicted"/>
<sequence length="466" mass="53042">MTTRPINTSNSRRLRRSWWYSYSLLSITYKFDNRHVPWLYILWLPKDVFDISRHTSLLPLSIWRCRGDDLDTSSLYSSKGQTARALIVRRHYLQKFSILYRYLNHGLQARYLICLVDSPLEALELAYSSRPKKRTRYHNQQNIQRYISRKLQINDPMFIGLLILAVATGLTTLIDLFPEIAYTPPFRDTKYVSQCYPPLACLKLSGSGGCHPHSIHTGDLRRRGEYKLGKISHSLKVRNLPLSEVISKSSESNKEALTSSRVSTISIAQSFSSINSSPAHPRNRKKKSCFPSATAASDVQSFTRTSRNLISGKIHVRVYLAYRYLFWRNFPQKLGWKRRILSTQDPLQPHPPAILILAPSHIPSTASPKTRSLSPITSPPLSSPPPHPPRGTYRAYKNLTPKTRLGFGVAVLAWGGAGLYFSDRAEEKYQPTPEEKAVVDKYVPKVTVVDSERDGKHETVFTGCKI</sequence>
<keyword evidence="2" id="KW-0472">Membrane</keyword>
<keyword evidence="4" id="KW-1185">Reference proteome</keyword>
<reference evidence="3" key="1">
    <citation type="submission" date="2016-11" db="EMBL/GenBank/DDBJ databases">
        <title>The genome sequence of Colletotrichum cuscutae.</title>
        <authorList>
            <person name="Baroncelli R."/>
        </authorList>
    </citation>
    <scope>NUCLEOTIDE SEQUENCE</scope>
    <source>
        <strain evidence="3">IMI 304802</strain>
    </source>
</reference>
<feature type="transmembrane region" description="Helical" evidence="2">
    <location>
        <begin position="157"/>
        <end position="177"/>
    </location>
</feature>